<name>A0AAV9NFB2_9EURO</name>
<evidence type="ECO:0000256" key="1">
    <source>
        <dbReference type="ARBA" id="ARBA00004141"/>
    </source>
</evidence>
<evidence type="ECO:0000256" key="3">
    <source>
        <dbReference type="ARBA" id="ARBA00022692"/>
    </source>
</evidence>
<evidence type="ECO:0000256" key="5">
    <source>
        <dbReference type="ARBA" id="ARBA00023136"/>
    </source>
</evidence>
<dbReference type="AlphaFoldDB" id="A0AAV9NFB2"/>
<dbReference type="GO" id="GO:0005778">
    <property type="term" value="C:peroxisomal membrane"/>
    <property type="evidence" value="ECO:0007669"/>
    <property type="project" value="TreeGrafter"/>
</dbReference>
<accession>A0AAV9NFB2</accession>
<proteinExistence type="inferred from homology"/>
<comment type="caution">
    <text evidence="7">The sequence shown here is derived from an EMBL/GenBank/DDBJ whole genome shotgun (WGS) entry which is preliminary data.</text>
</comment>
<gene>
    <name evidence="7" type="ORF">LTR84_012136</name>
</gene>
<dbReference type="InterPro" id="IPR007248">
    <property type="entry name" value="Mpv17_PMP22"/>
</dbReference>
<evidence type="ECO:0000256" key="4">
    <source>
        <dbReference type="ARBA" id="ARBA00022989"/>
    </source>
</evidence>
<dbReference type="EMBL" id="JAVRRD010000007">
    <property type="protein sequence ID" value="KAK5056604.1"/>
    <property type="molecule type" value="Genomic_DNA"/>
</dbReference>
<protein>
    <submittedName>
        <fullName evidence="7">Uncharacterized protein</fullName>
    </submittedName>
</protein>
<sequence length="195" mass="21269">MPSPLLTATMQAGALSGLSNTLAQGLTAYRSNVYSSFDFVGFVQMIILAIIQTPPNFKWQMALEENFPSSGKKPVDAAALKKKDDDVKIDEKKNTTGKETLSIKNTVAKFVLDQTVGATLNTIMFIILINLIRGAGWNTAITAVQRDFTTMLLAGYKFWPFITLLNLVVVPVEQRMLVGNLAGLAWGVLVNLMGL</sequence>
<feature type="transmembrane region" description="Helical" evidence="6">
    <location>
        <begin position="33"/>
        <end position="51"/>
    </location>
</feature>
<dbReference type="PANTHER" id="PTHR11266">
    <property type="entry name" value="PEROXISOMAL MEMBRANE PROTEIN 2, PXMP2 MPV17"/>
    <property type="match status" value="1"/>
</dbReference>
<keyword evidence="4 6" id="KW-1133">Transmembrane helix</keyword>
<organism evidence="7 8">
    <name type="scientific">Exophiala bonariae</name>
    <dbReference type="NCBI Taxonomy" id="1690606"/>
    <lineage>
        <taxon>Eukaryota</taxon>
        <taxon>Fungi</taxon>
        <taxon>Dikarya</taxon>
        <taxon>Ascomycota</taxon>
        <taxon>Pezizomycotina</taxon>
        <taxon>Eurotiomycetes</taxon>
        <taxon>Chaetothyriomycetidae</taxon>
        <taxon>Chaetothyriales</taxon>
        <taxon>Herpotrichiellaceae</taxon>
        <taxon>Exophiala</taxon>
    </lineage>
</organism>
<dbReference type="Proteomes" id="UP001358417">
    <property type="component" value="Unassembled WGS sequence"/>
</dbReference>
<keyword evidence="8" id="KW-1185">Reference proteome</keyword>
<evidence type="ECO:0000256" key="2">
    <source>
        <dbReference type="ARBA" id="ARBA00006824"/>
    </source>
</evidence>
<dbReference type="PANTHER" id="PTHR11266:SF80">
    <property type="entry name" value="PEROXISOMAL MEMBRANE PROTEIN 2"/>
    <property type="match status" value="1"/>
</dbReference>
<dbReference type="GeneID" id="89980283"/>
<reference evidence="7 8" key="1">
    <citation type="submission" date="2023-08" db="EMBL/GenBank/DDBJ databases">
        <title>Black Yeasts Isolated from many extreme environments.</title>
        <authorList>
            <person name="Coleine C."/>
            <person name="Stajich J.E."/>
            <person name="Selbmann L."/>
        </authorList>
    </citation>
    <scope>NUCLEOTIDE SEQUENCE [LARGE SCALE GENOMIC DNA]</scope>
    <source>
        <strain evidence="7 8">CCFEE 5792</strain>
    </source>
</reference>
<comment type="similarity">
    <text evidence="2 6">Belongs to the peroxisomal membrane protein PXMP2/4 family.</text>
</comment>
<feature type="transmembrane region" description="Helical" evidence="6">
    <location>
        <begin position="110"/>
        <end position="132"/>
    </location>
</feature>
<dbReference type="RefSeq" id="XP_064708320.1">
    <property type="nucleotide sequence ID" value="XM_064855660.1"/>
</dbReference>
<dbReference type="Pfam" id="PF04117">
    <property type="entry name" value="Mpv17_PMP22"/>
    <property type="match status" value="1"/>
</dbReference>
<evidence type="ECO:0000313" key="8">
    <source>
        <dbReference type="Proteomes" id="UP001358417"/>
    </source>
</evidence>
<keyword evidence="3 6" id="KW-0812">Transmembrane</keyword>
<evidence type="ECO:0000313" key="7">
    <source>
        <dbReference type="EMBL" id="KAK5056604.1"/>
    </source>
</evidence>
<keyword evidence="5 6" id="KW-0472">Membrane</keyword>
<comment type="subcellular location">
    <subcellularLocation>
        <location evidence="1">Membrane</location>
        <topology evidence="1">Multi-pass membrane protein</topology>
    </subcellularLocation>
</comment>
<feature type="transmembrane region" description="Helical" evidence="6">
    <location>
        <begin position="152"/>
        <end position="170"/>
    </location>
</feature>
<evidence type="ECO:0000256" key="6">
    <source>
        <dbReference type="RuleBase" id="RU363053"/>
    </source>
</evidence>